<reference evidence="3 5" key="3">
    <citation type="submission" date="2016-06" db="EMBL/GenBank/DDBJ databases">
        <authorList>
            <consortium name="Pathogen Informatics"/>
        </authorList>
    </citation>
    <scope>NUCLEOTIDE SEQUENCE [LARGE SCALE GENOMIC DNA]</scope>
</reference>
<protein>
    <submittedName>
        <fullName evidence="2">Uncharacterized protein</fullName>
    </submittedName>
</protein>
<dbReference type="KEGG" id="pmal:PMUG01_14082400"/>
<dbReference type="OMA" id="RYECSSR"/>
<sequence>MIICKKRKEDKGRKERDKPIMNIEAELLKVLQKLKRKKIRPAHEKEKIFDSNIIEQYDDSVSDDVCSIKDVISCANGAEKEYDDDIDDDDKMRKYKDVYNNFENNVNYYLNENIERIIYSSVSSKNDKSFFTETDEETCIKPLDIIYHQLRYGNLQGEKLRRYENSMRYFKPLFLDEDDDFSDSSISSNDKQKNGRSCLKDITKREKR</sequence>
<organism evidence="2 4">
    <name type="scientific">Plasmodium malariae</name>
    <dbReference type="NCBI Taxonomy" id="5858"/>
    <lineage>
        <taxon>Eukaryota</taxon>
        <taxon>Sar</taxon>
        <taxon>Alveolata</taxon>
        <taxon>Apicomplexa</taxon>
        <taxon>Aconoidasida</taxon>
        <taxon>Haemosporida</taxon>
        <taxon>Plasmodiidae</taxon>
        <taxon>Plasmodium</taxon>
        <taxon>Plasmodium (Plasmodium)</taxon>
    </lineage>
</organism>
<dbReference type="EMBL" id="FLQW01005506">
    <property type="protein sequence ID" value="SBS99096.1"/>
    <property type="molecule type" value="Genomic_DNA"/>
</dbReference>
<evidence type="ECO:0000256" key="1">
    <source>
        <dbReference type="SAM" id="MobiDB-lite"/>
    </source>
</evidence>
<dbReference type="GeneID" id="39872135"/>
<dbReference type="Proteomes" id="UP000078597">
    <property type="component" value="Unassembled WGS sequence"/>
</dbReference>
<evidence type="ECO:0000313" key="4">
    <source>
        <dbReference type="Proteomes" id="UP000078597"/>
    </source>
</evidence>
<feature type="region of interest" description="Disordered" evidence="1">
    <location>
        <begin position="181"/>
        <end position="208"/>
    </location>
</feature>
<dbReference type="AlphaFoldDB" id="A0A1A8X1G2"/>
<dbReference type="Proteomes" id="UP000219813">
    <property type="component" value="Chromosome 14"/>
</dbReference>
<reference evidence="2" key="1">
    <citation type="submission" date="2016-05" db="EMBL/GenBank/DDBJ databases">
        <authorList>
            <person name="Lavstsen T."/>
            <person name="Jespersen J.S."/>
        </authorList>
    </citation>
    <scope>NUCLEOTIDE SEQUENCE [LARGE SCALE GENOMIC DNA]</scope>
</reference>
<gene>
    <name evidence="3" type="primary">PmUG01_14082400</name>
    <name evidence="2" type="ORF">PMALA_067320</name>
    <name evidence="3" type="ORF">PMUG01_14082400</name>
</gene>
<evidence type="ECO:0000313" key="5">
    <source>
        <dbReference type="Proteomes" id="UP000219813"/>
    </source>
</evidence>
<reference evidence="4" key="2">
    <citation type="submission" date="2016-05" db="EMBL/GenBank/DDBJ databases">
        <authorList>
            <person name="Naeem Raeece"/>
        </authorList>
    </citation>
    <scope>NUCLEOTIDE SEQUENCE [LARGE SCALE GENOMIC DNA]</scope>
</reference>
<dbReference type="VEuPathDB" id="PlasmoDB:PmUG01_14082400"/>
<keyword evidence="5" id="KW-1185">Reference proteome</keyword>
<accession>A0A1A8X1G2</accession>
<dbReference type="EMBL" id="LT594635">
    <property type="protein sequence ID" value="SCP03763.1"/>
    <property type="molecule type" value="Genomic_DNA"/>
</dbReference>
<feature type="compositionally biased region" description="Basic and acidic residues" evidence="1">
    <location>
        <begin position="190"/>
        <end position="208"/>
    </location>
</feature>
<evidence type="ECO:0000313" key="3">
    <source>
        <dbReference type="EMBL" id="SCP03763.1"/>
    </source>
</evidence>
<dbReference type="RefSeq" id="XP_028864716.1">
    <property type="nucleotide sequence ID" value="XM_029008425.1"/>
</dbReference>
<name>A0A1A8X1G2_PLAMA</name>
<proteinExistence type="predicted"/>
<evidence type="ECO:0000313" key="2">
    <source>
        <dbReference type="EMBL" id="SBS99096.1"/>
    </source>
</evidence>